<dbReference type="SUPFAM" id="SSF52266">
    <property type="entry name" value="SGNH hydrolase"/>
    <property type="match status" value="1"/>
</dbReference>
<dbReference type="AlphaFoldDB" id="A0A8H7PIZ8"/>
<dbReference type="InterPro" id="IPR001087">
    <property type="entry name" value="GDSL"/>
</dbReference>
<evidence type="ECO:0000313" key="3">
    <source>
        <dbReference type="Proteomes" id="UP000612746"/>
    </source>
</evidence>
<dbReference type="Proteomes" id="UP000612746">
    <property type="component" value="Unassembled WGS sequence"/>
</dbReference>
<evidence type="ECO:0000313" key="2">
    <source>
        <dbReference type="EMBL" id="KAG2174625.1"/>
    </source>
</evidence>
<dbReference type="Gene3D" id="3.40.50.1110">
    <property type="entry name" value="SGNH hydrolase"/>
    <property type="match status" value="1"/>
</dbReference>
<feature type="signal peptide" evidence="1">
    <location>
        <begin position="1"/>
        <end position="17"/>
    </location>
</feature>
<proteinExistence type="predicted"/>
<name>A0A8H7PIZ8_9FUNG</name>
<accession>A0A8H7PIZ8</accession>
<dbReference type="GO" id="GO:0004620">
    <property type="term" value="F:phospholipase activity"/>
    <property type="evidence" value="ECO:0007669"/>
    <property type="project" value="InterPro"/>
</dbReference>
<organism evidence="2 3">
    <name type="scientific">Umbelopsis vinacea</name>
    <dbReference type="NCBI Taxonomy" id="44442"/>
    <lineage>
        <taxon>Eukaryota</taxon>
        <taxon>Fungi</taxon>
        <taxon>Fungi incertae sedis</taxon>
        <taxon>Mucoromycota</taxon>
        <taxon>Mucoromycotina</taxon>
        <taxon>Umbelopsidomycetes</taxon>
        <taxon>Umbelopsidales</taxon>
        <taxon>Umbelopsidaceae</taxon>
        <taxon>Umbelopsis</taxon>
    </lineage>
</organism>
<dbReference type="Pfam" id="PF00657">
    <property type="entry name" value="Lipase_GDSL"/>
    <property type="match status" value="1"/>
</dbReference>
<gene>
    <name evidence="2" type="ORF">INT44_006889</name>
</gene>
<dbReference type="InterPro" id="IPR036514">
    <property type="entry name" value="SGNH_hydro_sf"/>
</dbReference>
<comment type="caution">
    <text evidence="2">The sequence shown here is derived from an EMBL/GenBank/DDBJ whole genome shotgun (WGS) entry which is preliminary data.</text>
</comment>
<keyword evidence="1" id="KW-0732">Signal</keyword>
<dbReference type="OrthoDB" id="10265800at2759"/>
<protein>
    <submittedName>
        <fullName evidence="2">Uncharacterized protein</fullName>
    </submittedName>
</protein>
<dbReference type="InterPro" id="IPR038885">
    <property type="entry name" value="PLB1"/>
</dbReference>
<dbReference type="PANTHER" id="PTHR21325:SF31">
    <property type="entry name" value="GH22081P-RELATED"/>
    <property type="match status" value="1"/>
</dbReference>
<dbReference type="PANTHER" id="PTHR21325">
    <property type="entry name" value="PHOSPHOLIPASE B, PLB1"/>
    <property type="match status" value="1"/>
</dbReference>
<sequence length="368" mass="39603">MILVNLAVLAYTTIAAASYVSSISSCPALTPRASKATTVHDLRIDDIKMVAALGDSITAGFAAKGIQGPTIVNLANLNEDRGVSFAIGGDSGAVTLATLMKNYQPALKGMSLGEHLVELCSGTTCPPFQYKPTQDVLNAAQSGGLASNLQHELDYLIPAMLTLPGGHYFTDWKLITIQIGSNDQCSSCNDTTGQYTPTAYGNYLRAAVKRIQQNIPNVIVNLMGDFRVSPVYTVTANQSYCQPFTGTSLEINSIECQCAKTAAGKAIMDATADGYAAQAQQIYEDYKNLNSSSFAVVYTPANIQVGTFPIEAFSNIDCFHPSVIAHQWIAKTVWNQLFLPQSSKASSYTWDSNLQVYCPTSQDRIQLN</sequence>
<evidence type="ECO:0000256" key="1">
    <source>
        <dbReference type="SAM" id="SignalP"/>
    </source>
</evidence>
<reference evidence="2" key="1">
    <citation type="submission" date="2020-12" db="EMBL/GenBank/DDBJ databases">
        <title>Metabolic potential, ecology and presence of endohyphal bacteria is reflected in genomic diversity of Mucoromycotina.</title>
        <authorList>
            <person name="Muszewska A."/>
            <person name="Okrasinska A."/>
            <person name="Steczkiewicz K."/>
            <person name="Drgas O."/>
            <person name="Orlowska M."/>
            <person name="Perlinska-Lenart U."/>
            <person name="Aleksandrzak-Piekarczyk T."/>
            <person name="Szatraj K."/>
            <person name="Zielenkiewicz U."/>
            <person name="Pilsyk S."/>
            <person name="Malc E."/>
            <person name="Mieczkowski P."/>
            <person name="Kruszewska J.S."/>
            <person name="Biernat P."/>
            <person name="Pawlowska J."/>
        </authorList>
    </citation>
    <scope>NUCLEOTIDE SEQUENCE</scope>
    <source>
        <strain evidence="2">WA0000051536</strain>
    </source>
</reference>
<keyword evidence="3" id="KW-1185">Reference proteome</keyword>
<dbReference type="EMBL" id="JAEPRA010000016">
    <property type="protein sequence ID" value="KAG2174625.1"/>
    <property type="molecule type" value="Genomic_DNA"/>
</dbReference>
<dbReference type="GO" id="GO:0006644">
    <property type="term" value="P:phospholipid metabolic process"/>
    <property type="evidence" value="ECO:0007669"/>
    <property type="project" value="TreeGrafter"/>
</dbReference>
<feature type="chain" id="PRO_5034394165" evidence="1">
    <location>
        <begin position="18"/>
        <end position="368"/>
    </location>
</feature>